<reference evidence="1" key="1">
    <citation type="journal article" date="2014" name="Front. Microbiol.">
        <title>High frequency of phylogenetically diverse reductive dehalogenase-homologous genes in deep subseafloor sedimentary metagenomes.</title>
        <authorList>
            <person name="Kawai M."/>
            <person name="Futagami T."/>
            <person name="Toyoda A."/>
            <person name="Takaki Y."/>
            <person name="Nishi S."/>
            <person name="Hori S."/>
            <person name="Arai W."/>
            <person name="Tsubouchi T."/>
            <person name="Morono Y."/>
            <person name="Uchiyama I."/>
            <person name="Ito T."/>
            <person name="Fujiyama A."/>
            <person name="Inagaki F."/>
            <person name="Takami H."/>
        </authorList>
    </citation>
    <scope>NUCLEOTIDE SEQUENCE</scope>
    <source>
        <strain evidence="1">Expedition CK06-06</strain>
    </source>
</reference>
<proteinExistence type="predicted"/>
<protein>
    <submittedName>
        <fullName evidence="1">Uncharacterized protein</fullName>
    </submittedName>
</protein>
<feature type="non-terminal residue" evidence="1">
    <location>
        <position position="1"/>
    </location>
</feature>
<name>X1DIF4_9ZZZZ</name>
<organism evidence="1">
    <name type="scientific">marine sediment metagenome</name>
    <dbReference type="NCBI Taxonomy" id="412755"/>
    <lineage>
        <taxon>unclassified sequences</taxon>
        <taxon>metagenomes</taxon>
        <taxon>ecological metagenomes</taxon>
    </lineage>
</organism>
<dbReference type="AlphaFoldDB" id="X1DIF4"/>
<evidence type="ECO:0000313" key="1">
    <source>
        <dbReference type="EMBL" id="GAH20671.1"/>
    </source>
</evidence>
<sequence>NYTEIENNILRAHIYELKQDFLYNIDDIYIKLDSITNRNEIKLEYIIIVGEPSQTLKGELILIVENHLKGVE</sequence>
<gene>
    <name evidence="1" type="ORF">S03H2_06931</name>
</gene>
<accession>X1DIF4</accession>
<dbReference type="EMBL" id="BARU01003120">
    <property type="protein sequence ID" value="GAH20671.1"/>
    <property type="molecule type" value="Genomic_DNA"/>
</dbReference>
<comment type="caution">
    <text evidence="1">The sequence shown here is derived from an EMBL/GenBank/DDBJ whole genome shotgun (WGS) entry which is preliminary data.</text>
</comment>